<accession>A0ABM0RJ05</accession>
<dbReference type="Pfam" id="PF15047">
    <property type="entry name" value="DUF4533"/>
    <property type="match status" value="1"/>
</dbReference>
<reference evidence="3" key="1">
    <citation type="submission" date="2025-08" db="UniProtKB">
        <authorList>
            <consortium name="RefSeq"/>
        </authorList>
    </citation>
    <scope>IDENTIFICATION</scope>
</reference>
<keyword evidence="2" id="KW-1185">Reference proteome</keyword>
<dbReference type="PANTHER" id="PTHR36289">
    <property type="entry name" value="CHROMOSOME 12 OPEN READING FRAME 60"/>
    <property type="match status" value="1"/>
</dbReference>
<dbReference type="PANTHER" id="PTHR36289:SF1">
    <property type="entry name" value="CHROMOSOME 12 OPEN READING FRAME 60"/>
    <property type="match status" value="1"/>
</dbReference>
<evidence type="ECO:0000313" key="3">
    <source>
        <dbReference type="RefSeq" id="XP_008580596.1"/>
    </source>
</evidence>
<organism evidence="2 3">
    <name type="scientific">Galeopterus variegatus</name>
    <name type="common">Malayan flying lemur</name>
    <name type="synonym">Cynocephalus variegatus</name>
    <dbReference type="NCBI Taxonomy" id="482537"/>
    <lineage>
        <taxon>Eukaryota</taxon>
        <taxon>Metazoa</taxon>
        <taxon>Chordata</taxon>
        <taxon>Craniata</taxon>
        <taxon>Vertebrata</taxon>
        <taxon>Euteleostomi</taxon>
        <taxon>Mammalia</taxon>
        <taxon>Eutheria</taxon>
        <taxon>Euarchontoglires</taxon>
        <taxon>Dermoptera</taxon>
        <taxon>Cynocephalidae</taxon>
        <taxon>Galeopterus</taxon>
    </lineage>
</organism>
<dbReference type="InterPro" id="IPR027895">
    <property type="entry name" value="DUF4533"/>
</dbReference>
<gene>
    <name evidence="3" type="primary">LOC103598381</name>
</gene>
<protein>
    <submittedName>
        <fullName evidence="3">Uncharacterized protein C12orf60 homolog</fullName>
    </submittedName>
</protein>
<dbReference type="RefSeq" id="XP_008580596.1">
    <property type="nucleotide sequence ID" value="XM_008582374.1"/>
</dbReference>
<dbReference type="GeneID" id="103598381"/>
<evidence type="ECO:0000256" key="1">
    <source>
        <dbReference type="SAM" id="MobiDB-lite"/>
    </source>
</evidence>
<proteinExistence type="predicted"/>
<feature type="region of interest" description="Disordered" evidence="1">
    <location>
        <begin position="142"/>
        <end position="165"/>
    </location>
</feature>
<sequence>MFFFHAQDLASFTNTLTELFNHNMNTQILLMAVKEDSNIKDFFEQILKIFKEMQSAAEEMQSKMQKEPLCSKVAMAICSMVEKSTNVKELHQSAKEVFRNIHTPAVVSVLSSGNIFGSAASYLSLLMKSPIMNLQLSDFHRENTKEQSDATTSEKAMGPGPSKNAKVDILKKLQDALKTMNNPTESAADLLEQSVNAMRSVIEILQKAIRTMGTDIPMFRKVSDK</sequence>
<dbReference type="Proteomes" id="UP000694923">
    <property type="component" value="Unplaced"/>
</dbReference>
<name>A0ABM0RJ05_GALVR</name>
<evidence type="ECO:0000313" key="2">
    <source>
        <dbReference type="Proteomes" id="UP000694923"/>
    </source>
</evidence>